<keyword evidence="2" id="KW-0863">Zinc-finger</keyword>
<dbReference type="RefSeq" id="WP_092587732.1">
    <property type="nucleotide sequence ID" value="NZ_FMTM01000010.1"/>
</dbReference>
<dbReference type="Pfam" id="PF21173">
    <property type="entry name" value="DksA-like_N"/>
    <property type="match status" value="1"/>
</dbReference>
<dbReference type="SUPFAM" id="SSF109635">
    <property type="entry name" value="DnaK suppressor protein DksA, alpha-hairpin domain"/>
    <property type="match status" value="1"/>
</dbReference>
<dbReference type="Proteomes" id="UP000199542">
    <property type="component" value="Unassembled WGS sequence"/>
</dbReference>
<evidence type="ECO:0000259" key="6">
    <source>
        <dbReference type="Pfam" id="PF21173"/>
    </source>
</evidence>
<protein>
    <submittedName>
        <fullName evidence="7">Transcriptional regulator, TraR/DksA family</fullName>
    </submittedName>
</protein>
<evidence type="ECO:0000256" key="4">
    <source>
        <dbReference type="PROSITE-ProRule" id="PRU00510"/>
    </source>
</evidence>
<dbReference type="Gene3D" id="1.20.120.910">
    <property type="entry name" value="DksA, coiled-coil domain"/>
    <property type="match status" value="1"/>
</dbReference>
<dbReference type="Pfam" id="PF01258">
    <property type="entry name" value="zf-dskA_traR"/>
    <property type="match status" value="1"/>
</dbReference>
<proteinExistence type="predicted"/>
<evidence type="ECO:0000313" key="8">
    <source>
        <dbReference type="Proteomes" id="UP000199542"/>
    </source>
</evidence>
<dbReference type="PROSITE" id="PS51128">
    <property type="entry name" value="ZF_DKSA_2"/>
    <property type="match status" value="1"/>
</dbReference>
<evidence type="ECO:0000259" key="5">
    <source>
        <dbReference type="Pfam" id="PF01258"/>
    </source>
</evidence>
<dbReference type="GO" id="GO:0008270">
    <property type="term" value="F:zinc ion binding"/>
    <property type="evidence" value="ECO:0007669"/>
    <property type="project" value="UniProtKB-KW"/>
</dbReference>
<dbReference type="InterPro" id="IPR037187">
    <property type="entry name" value="DnaK_N"/>
</dbReference>
<evidence type="ECO:0000256" key="1">
    <source>
        <dbReference type="ARBA" id="ARBA00022723"/>
    </source>
</evidence>
<evidence type="ECO:0000256" key="3">
    <source>
        <dbReference type="ARBA" id="ARBA00022833"/>
    </source>
</evidence>
<accession>A0A1G4TJI0</accession>
<evidence type="ECO:0000256" key="2">
    <source>
        <dbReference type="ARBA" id="ARBA00022771"/>
    </source>
</evidence>
<keyword evidence="3" id="KW-0862">Zinc</keyword>
<dbReference type="PANTHER" id="PTHR33823">
    <property type="entry name" value="RNA POLYMERASE-BINDING TRANSCRIPTION FACTOR DKSA-RELATED"/>
    <property type="match status" value="1"/>
</dbReference>
<dbReference type="AlphaFoldDB" id="A0A1G4TJI0"/>
<keyword evidence="1" id="KW-0479">Metal-binding</keyword>
<dbReference type="PANTHER" id="PTHR33823:SF4">
    <property type="entry name" value="GENERAL STRESS PROTEIN 16O"/>
    <property type="match status" value="1"/>
</dbReference>
<feature type="domain" description="Zinc finger DksA/TraR C4-type" evidence="5">
    <location>
        <begin position="73"/>
        <end position="102"/>
    </location>
</feature>
<dbReference type="SUPFAM" id="SSF57716">
    <property type="entry name" value="Glucocorticoid receptor-like (DNA-binding domain)"/>
    <property type="match status" value="1"/>
</dbReference>
<evidence type="ECO:0000313" key="7">
    <source>
        <dbReference type="EMBL" id="SCW81623.1"/>
    </source>
</evidence>
<name>A0A1G4TJI0_9HYPH</name>
<dbReference type="InterPro" id="IPR048487">
    <property type="entry name" value="DksA-like_N"/>
</dbReference>
<organism evidence="7 8">
    <name type="scientific">Rhizobium mongolense subsp. loessense</name>
    <dbReference type="NCBI Taxonomy" id="158890"/>
    <lineage>
        <taxon>Bacteria</taxon>
        <taxon>Pseudomonadati</taxon>
        <taxon>Pseudomonadota</taxon>
        <taxon>Alphaproteobacteria</taxon>
        <taxon>Hyphomicrobiales</taxon>
        <taxon>Rhizobiaceae</taxon>
        <taxon>Rhizobium/Agrobacterium group</taxon>
        <taxon>Rhizobium</taxon>
    </lineage>
</organism>
<sequence>MQKEKYEQVLRSRLEDLHRRLQLVDSDLGRRKDADDEDRAVELENNDVLEGFGRAGQEEVRAINAALQRLENGTFGICVKCGSPISEARLEAVPYAVTCQSCLSD</sequence>
<dbReference type="EMBL" id="FMTM01000010">
    <property type="protein sequence ID" value="SCW81623.1"/>
    <property type="molecule type" value="Genomic_DNA"/>
</dbReference>
<feature type="zinc finger region" description="dksA C4-type" evidence="4">
    <location>
        <begin position="78"/>
        <end position="102"/>
    </location>
</feature>
<gene>
    <name evidence="7" type="ORF">SAMN02927900_05264</name>
</gene>
<dbReference type="InterPro" id="IPR000962">
    <property type="entry name" value="Znf_DskA_TraR"/>
</dbReference>
<reference evidence="7 8" key="1">
    <citation type="submission" date="2016-10" db="EMBL/GenBank/DDBJ databases">
        <authorList>
            <person name="de Groot N.N."/>
        </authorList>
    </citation>
    <scope>NUCLEOTIDE SEQUENCE [LARGE SCALE GENOMIC DNA]</scope>
    <source>
        <strain evidence="7 8">CGMCC 1.3401</strain>
    </source>
</reference>
<feature type="domain" description="DnaK suppressor protein-like N-terminal" evidence="6">
    <location>
        <begin position="6"/>
        <end position="70"/>
    </location>
</feature>